<accession>A0A0M6YLR9</accession>
<gene>
    <name evidence="1" type="ORF">JDO7802_03351</name>
</gene>
<name>A0A0M6YLR9_9RHOB</name>
<proteinExistence type="predicted"/>
<sequence length="192" mass="20403">MGLADVPPVIIPVGGLTYTVSGSTEAFQNVYTINATVGVRVPDSGGTGTVGGAVGISSEWGPQGRNFDSDIVIDAGVSATFENNPIPLTNFQLDGDQVLVTVGLPGSTQTFGFTREELANGVAADNLADSALSRRWAWPWDAAVAPRITDIGATRSILDAWITRTRTKTAFHKTSDVVFFYTWQNVTILELP</sequence>
<dbReference type="AlphaFoldDB" id="A0A0M6YLR9"/>
<dbReference type="Proteomes" id="UP000049222">
    <property type="component" value="Unassembled WGS sequence"/>
</dbReference>
<evidence type="ECO:0000313" key="1">
    <source>
        <dbReference type="EMBL" id="CTQ51312.1"/>
    </source>
</evidence>
<organism evidence="1 2">
    <name type="scientific">Jannaschia donghaensis</name>
    <dbReference type="NCBI Taxonomy" id="420998"/>
    <lineage>
        <taxon>Bacteria</taxon>
        <taxon>Pseudomonadati</taxon>
        <taxon>Pseudomonadota</taxon>
        <taxon>Alphaproteobacteria</taxon>
        <taxon>Rhodobacterales</taxon>
        <taxon>Roseobacteraceae</taxon>
        <taxon>Jannaschia</taxon>
    </lineage>
</organism>
<dbReference type="STRING" id="420998.JDO7802_03351"/>
<dbReference type="EMBL" id="CXSU01000012">
    <property type="protein sequence ID" value="CTQ51312.1"/>
    <property type="molecule type" value="Genomic_DNA"/>
</dbReference>
<keyword evidence="2" id="KW-1185">Reference proteome</keyword>
<protein>
    <submittedName>
        <fullName evidence="1">Uncharacterized protein</fullName>
    </submittedName>
</protein>
<reference evidence="1 2" key="1">
    <citation type="submission" date="2015-07" db="EMBL/GenBank/DDBJ databases">
        <authorList>
            <person name="Noorani M."/>
        </authorList>
    </citation>
    <scope>NUCLEOTIDE SEQUENCE [LARGE SCALE GENOMIC DNA]</scope>
    <source>
        <strain evidence="1 2">CECT 7802</strain>
    </source>
</reference>
<evidence type="ECO:0000313" key="2">
    <source>
        <dbReference type="Proteomes" id="UP000049222"/>
    </source>
</evidence>